<feature type="region of interest" description="Disordered" evidence="1">
    <location>
        <begin position="848"/>
        <end position="874"/>
    </location>
</feature>
<dbReference type="GO" id="GO:0050793">
    <property type="term" value="P:regulation of developmental process"/>
    <property type="evidence" value="ECO:0007669"/>
    <property type="project" value="UniProtKB-ARBA"/>
</dbReference>
<organism evidence="5">
    <name type="scientific">Anisakis simplex</name>
    <name type="common">Herring worm</name>
    <dbReference type="NCBI Taxonomy" id="6269"/>
    <lineage>
        <taxon>Eukaryota</taxon>
        <taxon>Metazoa</taxon>
        <taxon>Ecdysozoa</taxon>
        <taxon>Nematoda</taxon>
        <taxon>Chromadorea</taxon>
        <taxon>Rhabditida</taxon>
        <taxon>Spirurina</taxon>
        <taxon>Ascaridomorpha</taxon>
        <taxon>Ascaridoidea</taxon>
        <taxon>Anisakidae</taxon>
        <taxon>Anisakis</taxon>
        <taxon>Anisakis simplex complex</taxon>
    </lineage>
</organism>
<dbReference type="SMART" id="SM00524">
    <property type="entry name" value="DWB"/>
    <property type="match status" value="1"/>
</dbReference>
<reference evidence="3 4" key="2">
    <citation type="submission" date="2018-11" db="EMBL/GenBank/DDBJ databases">
        <authorList>
            <consortium name="Pathogen Informatics"/>
        </authorList>
    </citation>
    <scope>NUCLEOTIDE SEQUENCE [LARGE SCALE GENOMIC DNA]</scope>
</reference>
<dbReference type="SUPFAM" id="SSF49879">
    <property type="entry name" value="SMAD/FHA domain"/>
    <property type="match status" value="1"/>
</dbReference>
<dbReference type="PROSITE" id="PS51076">
    <property type="entry name" value="MH2"/>
    <property type="match status" value="1"/>
</dbReference>
<feature type="region of interest" description="Disordered" evidence="1">
    <location>
        <begin position="512"/>
        <end position="619"/>
    </location>
</feature>
<dbReference type="Gene3D" id="2.60.200.10">
    <property type="match status" value="1"/>
</dbReference>
<feature type="region of interest" description="Disordered" evidence="1">
    <location>
        <begin position="436"/>
        <end position="487"/>
    </location>
</feature>
<dbReference type="InterPro" id="IPR008984">
    <property type="entry name" value="SMAD_FHA_dom_sf"/>
</dbReference>
<reference evidence="5" key="1">
    <citation type="submission" date="2017-02" db="UniProtKB">
        <authorList>
            <consortium name="WormBaseParasite"/>
        </authorList>
    </citation>
    <scope>IDENTIFICATION</scope>
</reference>
<dbReference type="InterPro" id="IPR001132">
    <property type="entry name" value="SMAD_dom_Dwarfin-type"/>
</dbReference>
<accession>A0A0M3JWC1</accession>
<feature type="compositionally biased region" description="Polar residues" evidence="1">
    <location>
        <begin position="448"/>
        <end position="458"/>
    </location>
</feature>
<dbReference type="PANTHER" id="PTHR22742:SF2">
    <property type="entry name" value="EXPANSION, ISOFORM A-RELATED"/>
    <property type="match status" value="1"/>
</dbReference>
<feature type="domain" description="MH2" evidence="2">
    <location>
        <begin position="75"/>
        <end position="277"/>
    </location>
</feature>
<dbReference type="PANTHER" id="PTHR22742">
    <property type="entry name" value="EXPANSION, ISOFORM A-RELATED"/>
    <property type="match status" value="1"/>
</dbReference>
<proteinExistence type="predicted"/>
<dbReference type="OrthoDB" id="5973987at2759"/>
<protein>
    <submittedName>
        <fullName evidence="5">MH2 domain-containing protein</fullName>
    </submittedName>
</protein>
<dbReference type="GO" id="GO:0009791">
    <property type="term" value="P:post-embryonic development"/>
    <property type="evidence" value="ECO:0007669"/>
    <property type="project" value="UniProtKB-ARBA"/>
</dbReference>
<feature type="compositionally biased region" description="Polar residues" evidence="1">
    <location>
        <begin position="855"/>
        <end position="872"/>
    </location>
</feature>
<dbReference type="GO" id="GO:0006355">
    <property type="term" value="P:regulation of DNA-templated transcription"/>
    <property type="evidence" value="ECO:0007669"/>
    <property type="project" value="InterPro"/>
</dbReference>
<gene>
    <name evidence="3" type="ORF">ASIM_LOCUS12039</name>
</gene>
<evidence type="ECO:0000313" key="4">
    <source>
        <dbReference type="Proteomes" id="UP000267096"/>
    </source>
</evidence>
<sequence length="1094" mass="122116">MCDNSFALPTSPLPPDDSLLPNNGFSRTAVALGTLRVAVGNAFDDVWYDMERFQMDHISEVINKLDEGEIDDEIWGKIIIMERGRRIAKAYLRNTTIIVDGGEEEFDGQTLGFNHFENAFRDEHTSELRSKIGDGVIIKMDNQGNIKAMARGSTPIIVQGTAEPRLTCIPEKLIKQQGRLKTNHDQAIGGTDEERIAKIFDIRRFKSSIADEMNKPIPNRRELLLKSCVRIALVKDGGSDPMKTPCWFMIINLVALDMLKTKLPNALNFLSQEADRDLSGREPFSKMESLLSLLTTSAKKPLSQEALQELLKNAIQQANDPSHSTNRYARLSESTPVLSQIDQLAQLANTLRLRNNPSKIARNKRYSRRSRSCSDTDESLSSEEFSYRRARYRSALPTTTKTFSTTSSSGISTSNARLLQKGDQLSSLDNDKCNKATTAQGCSDEVPKNTTGKESSNIVKKENAEQQENQRNASMQSPTSCFSTTSDYDSNREVYDSASCYSFSAASSINFNTPEDRQDSSKRSHSSPQLSANEQAQSKLPSKRNCEARNDANPTAPATDSVTTSSFKTNTIDPPLQEIPKPSKAVRAEAATHPQLAQFCSDSLPPISPRSLTSHNDFNPLPSPLSTTIYEKSKSHSSNLFSKLLKQVQKHLKSPPAAASPTSLQSDIQNAQQNFDAFYRNKSKTFSNKHNRRSLPLPQYHAYDVADQMQTFYNSNETQLDSNTRAFCLMRGGQHQFPSNPSYTHQISGNKTNVTHTNDNTQIPDNSNSADRNEILKMEAHRRFSASLHNIHTPVQINTDHANHQNIKTSGITHAKSKSSDANYLMREQKKSREKPLIDSILSAINPNSKRHSQRPVSHSVNMTTAQPSGQNEFAERAPAIRRSSRTLYRPNASAYTVITANRPEQPAMPSAGCDINFNPCSFQTFSAKPPKHPNSQPTSSTFWKYRTLSAPNRHMQMAYDGDPRKCQRLNTHHHSGNAFEASEKSKHDFFHHTARTGHAEILDANTMVRRSMQRPRSSILPMVSEASDNFMDPRWQASGYQTFGDFSDGLKKRSVDAAGCLETEDEVLHVLMNSSDVEYRIAEGYGSETCQSS</sequence>
<name>A0A0M3JWC1_ANISI</name>
<evidence type="ECO:0000256" key="1">
    <source>
        <dbReference type="SAM" id="MobiDB-lite"/>
    </source>
</evidence>
<dbReference type="Pfam" id="PF03166">
    <property type="entry name" value="MH2"/>
    <property type="match status" value="1"/>
</dbReference>
<keyword evidence="4" id="KW-1185">Reference proteome</keyword>
<evidence type="ECO:0000313" key="5">
    <source>
        <dbReference type="WBParaSite" id="ASIM_0001257301-mRNA-1"/>
    </source>
</evidence>
<evidence type="ECO:0000259" key="2">
    <source>
        <dbReference type="PROSITE" id="PS51076"/>
    </source>
</evidence>
<dbReference type="Proteomes" id="UP000267096">
    <property type="component" value="Unassembled WGS sequence"/>
</dbReference>
<feature type="compositionally biased region" description="Polar residues" evidence="1">
    <location>
        <begin position="466"/>
        <end position="487"/>
    </location>
</feature>
<dbReference type="AlphaFoldDB" id="A0A0M3JWC1"/>
<feature type="compositionally biased region" description="Polar residues" evidence="1">
    <location>
        <begin position="552"/>
        <end position="572"/>
    </location>
</feature>
<feature type="compositionally biased region" description="Polar residues" evidence="1">
    <location>
        <begin position="526"/>
        <end position="540"/>
    </location>
</feature>
<evidence type="ECO:0000313" key="3">
    <source>
        <dbReference type="EMBL" id="VDK46406.1"/>
    </source>
</evidence>
<dbReference type="GO" id="GO:0051239">
    <property type="term" value="P:regulation of multicellular organismal process"/>
    <property type="evidence" value="ECO:0007669"/>
    <property type="project" value="UniProtKB-ARBA"/>
</dbReference>
<dbReference type="WBParaSite" id="ASIM_0001257301-mRNA-1">
    <property type="protein sequence ID" value="ASIM_0001257301-mRNA-1"/>
    <property type="gene ID" value="ASIM_0001257301"/>
</dbReference>
<dbReference type="InterPro" id="IPR017855">
    <property type="entry name" value="SMAD-like_dom_sf"/>
</dbReference>
<dbReference type="EMBL" id="UYRR01031131">
    <property type="protein sequence ID" value="VDK46406.1"/>
    <property type="molecule type" value="Genomic_DNA"/>
</dbReference>
<feature type="compositionally biased region" description="Basic residues" evidence="1">
    <location>
        <begin position="361"/>
        <end position="371"/>
    </location>
</feature>
<feature type="region of interest" description="Disordered" evidence="1">
    <location>
        <begin position="356"/>
        <end position="384"/>
    </location>
</feature>
<dbReference type="FunFam" id="2.60.200.10:FF:000006">
    <property type="entry name" value="Expansion, isoform A"/>
    <property type="match status" value="1"/>
</dbReference>